<keyword evidence="1" id="KW-1133">Transmembrane helix</keyword>
<proteinExistence type="predicted"/>
<keyword evidence="1" id="KW-0472">Membrane</keyword>
<evidence type="ECO:0000256" key="1">
    <source>
        <dbReference type="SAM" id="Phobius"/>
    </source>
</evidence>
<keyword evidence="1" id="KW-0812">Transmembrane</keyword>
<dbReference type="Proteomes" id="UP001248819">
    <property type="component" value="Unassembled WGS sequence"/>
</dbReference>
<evidence type="ECO:0000313" key="2">
    <source>
        <dbReference type="EMBL" id="MDT0650296.1"/>
    </source>
</evidence>
<name>A0ABU3CVG2_9FLAO</name>
<dbReference type="EMBL" id="JAVRHP010000039">
    <property type="protein sequence ID" value="MDT0650296.1"/>
    <property type="molecule type" value="Genomic_DNA"/>
</dbReference>
<gene>
    <name evidence="2" type="ORF">RM529_09080</name>
</gene>
<dbReference type="RefSeq" id="WP_311484478.1">
    <property type="nucleotide sequence ID" value="NZ_JAVRHP010000039.1"/>
</dbReference>
<feature type="transmembrane region" description="Helical" evidence="1">
    <location>
        <begin position="28"/>
        <end position="46"/>
    </location>
</feature>
<reference evidence="2 3" key="1">
    <citation type="submission" date="2023-09" db="EMBL/GenBank/DDBJ databases">
        <authorList>
            <person name="Rey-Velasco X."/>
        </authorList>
    </citation>
    <scope>NUCLEOTIDE SEQUENCE [LARGE SCALE GENOMIC DNA]</scope>
    <source>
        <strain evidence="2 3">F297</strain>
    </source>
</reference>
<keyword evidence="3" id="KW-1185">Reference proteome</keyword>
<sequence>MNKIRIIGLGLLALGITAHFLVEANYSWISGFAVGLGIALLITGKFRKYGEG</sequence>
<protein>
    <submittedName>
        <fullName evidence="2">Uncharacterized protein</fullName>
    </submittedName>
</protein>
<accession>A0ABU3CVG2</accession>
<evidence type="ECO:0000313" key="3">
    <source>
        <dbReference type="Proteomes" id="UP001248819"/>
    </source>
</evidence>
<organism evidence="2 3">
    <name type="scientific">Autumnicola edwardsiae</name>
    <dbReference type="NCBI Taxonomy" id="3075594"/>
    <lineage>
        <taxon>Bacteria</taxon>
        <taxon>Pseudomonadati</taxon>
        <taxon>Bacteroidota</taxon>
        <taxon>Flavobacteriia</taxon>
        <taxon>Flavobacteriales</taxon>
        <taxon>Flavobacteriaceae</taxon>
        <taxon>Autumnicola</taxon>
    </lineage>
</organism>
<comment type="caution">
    <text evidence="2">The sequence shown here is derived from an EMBL/GenBank/DDBJ whole genome shotgun (WGS) entry which is preliminary data.</text>
</comment>